<organism evidence="3 4">
    <name type="scientific">Ramlibacter aurantiacus</name>
    <dbReference type="NCBI Taxonomy" id="2801330"/>
    <lineage>
        <taxon>Bacteria</taxon>
        <taxon>Pseudomonadati</taxon>
        <taxon>Pseudomonadota</taxon>
        <taxon>Betaproteobacteria</taxon>
        <taxon>Burkholderiales</taxon>
        <taxon>Comamonadaceae</taxon>
        <taxon>Ramlibacter</taxon>
    </lineage>
</organism>
<dbReference type="InterPro" id="IPR005064">
    <property type="entry name" value="BUG"/>
</dbReference>
<protein>
    <submittedName>
        <fullName evidence="3">Tripartite tricarboxylate transporter substrate binding protein</fullName>
    </submittedName>
</protein>
<dbReference type="PANTHER" id="PTHR42928:SF5">
    <property type="entry name" value="BLR1237 PROTEIN"/>
    <property type="match status" value="1"/>
</dbReference>
<evidence type="ECO:0000256" key="2">
    <source>
        <dbReference type="SAM" id="SignalP"/>
    </source>
</evidence>
<reference evidence="3" key="1">
    <citation type="submission" date="2021-01" db="EMBL/GenBank/DDBJ databases">
        <title>Ramlibacter sp. strain AW1 16S ribosomal RNA gene Genome sequencing and assembly.</title>
        <authorList>
            <person name="Kang M."/>
        </authorList>
    </citation>
    <scope>NUCLEOTIDE SEQUENCE</scope>
    <source>
        <strain evidence="3">AW1</strain>
    </source>
</reference>
<dbReference type="InterPro" id="IPR042100">
    <property type="entry name" value="Bug_dom1"/>
</dbReference>
<sequence>MIRALFTALVAGSAALAAAPSFAQGYPSAPITVVIPLAPGDAADTAARAMSEELSRQLKTPIVVQNRPGAGGSIGVQAVTSARPDGYTILFTQNGPLTIRRVFEPAAAGFDPLKELTPLAITTRTPSILVARRDAPFNTFEEMVAHAKRNPGGVRVGNAGPGSAGDVSVHIINAQAGTDMTSVPYKGAAPAVTDVLGGQVEGVILGLGALSAHLRSGALKPIAISSPFPELPNVPTLGKLGYKQDLLGVWLAFLAPSGVPAEVTRALMPALERAAKSPALAERLLPLGIAQDWVPADRLAETITREYDTVSEISRKMKR</sequence>
<dbReference type="Proteomes" id="UP000613011">
    <property type="component" value="Unassembled WGS sequence"/>
</dbReference>
<dbReference type="PANTHER" id="PTHR42928">
    <property type="entry name" value="TRICARBOXYLATE-BINDING PROTEIN"/>
    <property type="match status" value="1"/>
</dbReference>
<keyword evidence="2" id="KW-0732">Signal</keyword>
<proteinExistence type="inferred from homology"/>
<evidence type="ECO:0000256" key="1">
    <source>
        <dbReference type="ARBA" id="ARBA00006987"/>
    </source>
</evidence>
<evidence type="ECO:0000313" key="4">
    <source>
        <dbReference type="Proteomes" id="UP000613011"/>
    </source>
</evidence>
<dbReference type="CDD" id="cd07012">
    <property type="entry name" value="PBP2_Bug_TTT"/>
    <property type="match status" value="1"/>
</dbReference>
<dbReference type="Pfam" id="PF03401">
    <property type="entry name" value="TctC"/>
    <property type="match status" value="1"/>
</dbReference>
<dbReference type="RefSeq" id="WP_201683062.1">
    <property type="nucleotide sequence ID" value="NZ_JAEQNA010000001.1"/>
</dbReference>
<comment type="similarity">
    <text evidence="1">Belongs to the UPF0065 (bug) family.</text>
</comment>
<feature type="signal peptide" evidence="2">
    <location>
        <begin position="1"/>
        <end position="23"/>
    </location>
</feature>
<evidence type="ECO:0000313" key="3">
    <source>
        <dbReference type="EMBL" id="MBL0420070.1"/>
    </source>
</evidence>
<keyword evidence="4" id="KW-1185">Reference proteome</keyword>
<gene>
    <name evidence="3" type="ORF">JI739_06885</name>
</gene>
<dbReference type="SUPFAM" id="SSF53850">
    <property type="entry name" value="Periplasmic binding protein-like II"/>
    <property type="match status" value="1"/>
</dbReference>
<dbReference type="AlphaFoldDB" id="A0A936ZMM2"/>
<dbReference type="Gene3D" id="3.40.190.150">
    <property type="entry name" value="Bordetella uptake gene, domain 1"/>
    <property type="match status" value="1"/>
</dbReference>
<dbReference type="EMBL" id="JAEQNA010000001">
    <property type="protein sequence ID" value="MBL0420070.1"/>
    <property type="molecule type" value="Genomic_DNA"/>
</dbReference>
<accession>A0A936ZMM2</accession>
<feature type="chain" id="PRO_5037620164" evidence="2">
    <location>
        <begin position="24"/>
        <end position="319"/>
    </location>
</feature>
<dbReference type="PIRSF" id="PIRSF017082">
    <property type="entry name" value="YflP"/>
    <property type="match status" value="1"/>
</dbReference>
<comment type="caution">
    <text evidence="3">The sequence shown here is derived from an EMBL/GenBank/DDBJ whole genome shotgun (WGS) entry which is preliminary data.</text>
</comment>
<dbReference type="Gene3D" id="3.40.190.10">
    <property type="entry name" value="Periplasmic binding protein-like II"/>
    <property type="match status" value="1"/>
</dbReference>
<name>A0A936ZMM2_9BURK</name>